<comment type="caution">
    <text evidence="2">The sequence shown here is derived from an EMBL/GenBank/DDBJ whole genome shotgun (WGS) entry which is preliminary data.</text>
</comment>
<reference evidence="2 3" key="1">
    <citation type="journal article" date="2012" name="J. Bacteriol.">
        <title>Comparative Genomic Analyses of 17 Clinical Isolates of Gardnerella vaginalis Provide Evidence of Multiple Genetically Isolated Clades Consistent with Subspeciation into Genovars.</title>
        <authorList>
            <person name="Ahmed A."/>
            <person name="Earl J."/>
            <person name="Retchless A."/>
            <person name="Hillier S."/>
            <person name="Rabe L."/>
            <person name="Cherpes T."/>
            <person name="Powell E."/>
            <person name="Janto B."/>
            <person name="Eutsey R."/>
            <person name="Hiller N.L."/>
            <person name="Boissy R."/>
            <person name="Dahlgreen M."/>
            <person name="Hall B."/>
            <person name="Costerton J."/>
            <person name="Post J.C."/>
            <person name="Hu F."/>
            <person name="Ehrlich G."/>
        </authorList>
    </citation>
    <scope>NUCLEOTIDE SEQUENCE [LARGE SCALE GENOMIC DNA]</scope>
    <source>
        <strain evidence="2 3">55152</strain>
    </source>
</reference>
<dbReference type="EMBL" id="ADEQ01000004">
    <property type="protein sequence ID" value="EIK80739.1"/>
    <property type="molecule type" value="Genomic_DNA"/>
</dbReference>
<dbReference type="Proteomes" id="UP000005936">
    <property type="component" value="Unassembled WGS sequence"/>
</dbReference>
<protein>
    <submittedName>
        <fullName evidence="2">Uncharacterized protein</fullName>
    </submittedName>
</protein>
<evidence type="ECO:0000313" key="3">
    <source>
        <dbReference type="Proteomes" id="UP000005936"/>
    </source>
</evidence>
<accession>I4LUU9</accession>
<evidence type="ECO:0000313" key="2">
    <source>
        <dbReference type="EMBL" id="EIK80739.1"/>
    </source>
</evidence>
<organism evidence="2 3">
    <name type="scientific">Gardnerella vaginalis 55152</name>
    <dbReference type="NCBI Taxonomy" id="698955"/>
    <lineage>
        <taxon>Bacteria</taxon>
        <taxon>Bacillati</taxon>
        <taxon>Actinomycetota</taxon>
        <taxon>Actinomycetes</taxon>
        <taxon>Bifidobacteriales</taxon>
        <taxon>Bifidobacteriaceae</taxon>
        <taxon>Gardnerella</taxon>
    </lineage>
</organism>
<name>I4LUU9_GARVA</name>
<proteinExistence type="predicted"/>
<dbReference type="AlphaFoldDB" id="I4LUU9"/>
<dbReference type="PATRIC" id="fig|698955.3.peg.367"/>
<keyword evidence="1" id="KW-1133">Transmembrane helix</keyword>
<sequence length="39" mass="4177">MITETVAGICTLIIALLVMFFGNMLFSCAAAEVMVLMAH</sequence>
<gene>
    <name evidence="2" type="ORF">CGSMWGv55152_01885</name>
</gene>
<evidence type="ECO:0000256" key="1">
    <source>
        <dbReference type="SAM" id="Phobius"/>
    </source>
</evidence>
<keyword evidence="1" id="KW-0812">Transmembrane</keyword>
<keyword evidence="1" id="KW-0472">Membrane</keyword>
<feature type="transmembrane region" description="Helical" evidence="1">
    <location>
        <begin position="6"/>
        <end position="36"/>
    </location>
</feature>